<feature type="transmembrane region" description="Helical" evidence="1">
    <location>
        <begin position="134"/>
        <end position="155"/>
    </location>
</feature>
<evidence type="ECO:0008006" key="4">
    <source>
        <dbReference type="Google" id="ProtNLM"/>
    </source>
</evidence>
<keyword evidence="1" id="KW-0472">Membrane</keyword>
<name>A0A6V8L9J0_9ACTN</name>
<feature type="transmembrane region" description="Helical" evidence="1">
    <location>
        <begin position="167"/>
        <end position="189"/>
    </location>
</feature>
<gene>
    <name evidence="2" type="ORF">Prum_059120</name>
</gene>
<proteinExistence type="predicted"/>
<evidence type="ECO:0000313" key="3">
    <source>
        <dbReference type="Proteomes" id="UP000482960"/>
    </source>
</evidence>
<feature type="transmembrane region" description="Helical" evidence="1">
    <location>
        <begin position="46"/>
        <end position="66"/>
    </location>
</feature>
<evidence type="ECO:0000313" key="2">
    <source>
        <dbReference type="EMBL" id="GFJ92270.1"/>
    </source>
</evidence>
<feature type="transmembrane region" description="Helical" evidence="1">
    <location>
        <begin position="342"/>
        <end position="361"/>
    </location>
</feature>
<keyword evidence="1" id="KW-1133">Transmembrane helix</keyword>
<organism evidence="2 3">
    <name type="scientific">Phytohabitans rumicis</name>
    <dbReference type="NCBI Taxonomy" id="1076125"/>
    <lineage>
        <taxon>Bacteria</taxon>
        <taxon>Bacillati</taxon>
        <taxon>Actinomycetota</taxon>
        <taxon>Actinomycetes</taxon>
        <taxon>Micromonosporales</taxon>
        <taxon>Micromonosporaceae</taxon>
    </lineage>
</organism>
<dbReference type="AlphaFoldDB" id="A0A6V8L9J0"/>
<keyword evidence="1" id="KW-0812">Transmembrane</keyword>
<reference evidence="2 3" key="1">
    <citation type="submission" date="2020-03" db="EMBL/GenBank/DDBJ databases">
        <title>Whole genome shotgun sequence of Phytohabitans rumicis NBRC 108638.</title>
        <authorList>
            <person name="Komaki H."/>
            <person name="Tamura T."/>
        </authorList>
    </citation>
    <scope>NUCLEOTIDE SEQUENCE [LARGE SCALE GENOMIC DNA]</scope>
    <source>
        <strain evidence="2 3">NBRC 108638</strain>
    </source>
</reference>
<sequence length="402" mass="42109">MAVPRQYRRLFTPERIYMGALGLSGCAALVSVGLPPTERGELAASIASATLGAAIGGLSVDTFLLSRPGGWVFGRGPRWILSLLVGCLILSAAAATLLTALAGIGSYWVGMGAACALTVFNAFASLALRIKKFLFVYSMRALTGATLVGAYALLYATDRRDGGTWSVAWFGVQSFAGIVLSAVVLSWAWRARTARTSGVTAAEFRTDLTAMGKLHIGVCAQMLTYRLDQILVARFAGSGPLGVYALAVAALEFAQAGAVVRAQRILVDRDREDTTPDRTGLILRAALPVAVAAVAGLGVLGFIRPEYNDAWLYGLLLIPGAMAVAAGKTWSALLLKLRGEQATTVVALTAMCVAVALYFVLIPAAGAYGAAVASSGAYLVYAVRTRLSLRQAPAPLLTQRVM</sequence>
<dbReference type="PROSITE" id="PS51257">
    <property type="entry name" value="PROKAR_LIPOPROTEIN"/>
    <property type="match status" value="1"/>
</dbReference>
<dbReference type="Proteomes" id="UP000482960">
    <property type="component" value="Unassembled WGS sequence"/>
</dbReference>
<dbReference type="EMBL" id="BLPG01000001">
    <property type="protein sequence ID" value="GFJ92270.1"/>
    <property type="molecule type" value="Genomic_DNA"/>
</dbReference>
<feature type="transmembrane region" description="Helical" evidence="1">
    <location>
        <begin position="16"/>
        <end position="34"/>
    </location>
</feature>
<protein>
    <recommendedName>
        <fullName evidence="4">Polysaccharide biosynthesis protein C-terminal domain-containing protein</fullName>
    </recommendedName>
</protein>
<comment type="caution">
    <text evidence="2">The sequence shown here is derived from an EMBL/GenBank/DDBJ whole genome shotgun (WGS) entry which is preliminary data.</text>
</comment>
<reference evidence="2 3" key="2">
    <citation type="submission" date="2020-03" db="EMBL/GenBank/DDBJ databases">
        <authorList>
            <person name="Ichikawa N."/>
            <person name="Kimura A."/>
            <person name="Kitahashi Y."/>
            <person name="Uohara A."/>
        </authorList>
    </citation>
    <scope>NUCLEOTIDE SEQUENCE [LARGE SCALE GENOMIC DNA]</scope>
    <source>
        <strain evidence="2 3">NBRC 108638</strain>
    </source>
</reference>
<feature type="transmembrane region" description="Helical" evidence="1">
    <location>
        <begin position="107"/>
        <end position="127"/>
    </location>
</feature>
<evidence type="ECO:0000256" key="1">
    <source>
        <dbReference type="SAM" id="Phobius"/>
    </source>
</evidence>
<keyword evidence="3" id="KW-1185">Reference proteome</keyword>
<accession>A0A6V8L9J0</accession>
<feature type="transmembrane region" description="Helical" evidence="1">
    <location>
        <begin position="310"/>
        <end position="330"/>
    </location>
</feature>
<feature type="transmembrane region" description="Helical" evidence="1">
    <location>
        <begin position="281"/>
        <end position="304"/>
    </location>
</feature>
<feature type="transmembrane region" description="Helical" evidence="1">
    <location>
        <begin position="78"/>
        <end position="101"/>
    </location>
</feature>